<dbReference type="AlphaFoldDB" id="A0A557SU66"/>
<name>A0A557SU66_9ARCH</name>
<proteinExistence type="predicted"/>
<comment type="caution">
    <text evidence="1">The sequence shown here is derived from an EMBL/GenBank/DDBJ whole genome shotgun (WGS) entry which is preliminary data.</text>
</comment>
<sequence length="93" mass="11124">MFKYLDNSDNSHLQCNDIYKTIMRKLNDFIDYLPSSKDKELILKMVNEVYYKRYKSIGAKSESDTEVMLSMIMALLIEQNKEIKILNEREPRH</sequence>
<evidence type="ECO:0000313" key="2">
    <source>
        <dbReference type="Proteomes" id="UP000315289"/>
    </source>
</evidence>
<dbReference type="Proteomes" id="UP000315289">
    <property type="component" value="Unassembled WGS sequence"/>
</dbReference>
<dbReference type="RefSeq" id="WP_144731846.1">
    <property type="nucleotide sequence ID" value="NZ_ML675585.1"/>
</dbReference>
<keyword evidence="2" id="KW-1185">Reference proteome</keyword>
<gene>
    <name evidence="1" type="ORF">NARC_90057</name>
</gene>
<protein>
    <submittedName>
        <fullName evidence="1">Uncharacterized protein</fullName>
    </submittedName>
</protein>
<evidence type="ECO:0000313" key="1">
    <source>
        <dbReference type="EMBL" id="TVP40151.1"/>
    </source>
</evidence>
<dbReference type="EMBL" id="VOAH01000009">
    <property type="protein sequence ID" value="TVP40151.1"/>
    <property type="molecule type" value="Genomic_DNA"/>
</dbReference>
<accession>A0A557SU66</accession>
<dbReference type="OrthoDB" id="11926at2157"/>
<organism evidence="1 2">
    <name type="scientific">Candidatus Nitrosocosmicus arcticus</name>
    <dbReference type="NCBI Taxonomy" id="2035267"/>
    <lineage>
        <taxon>Archaea</taxon>
        <taxon>Nitrososphaerota</taxon>
        <taxon>Nitrososphaeria</taxon>
        <taxon>Nitrososphaerales</taxon>
        <taxon>Nitrososphaeraceae</taxon>
        <taxon>Candidatus Nitrosocosmicus</taxon>
    </lineage>
</organism>
<reference evidence="1 2" key="1">
    <citation type="journal article" date="2019" name="Front. Microbiol.">
        <title>Ammonia Oxidation by the Arctic Terrestrial Thaumarchaeote Candidatus Nitrosocosmicus arcticus Is Stimulated by Increasing Temperatures.</title>
        <authorList>
            <person name="Alves R.J.E."/>
            <person name="Kerou M."/>
            <person name="Zappe A."/>
            <person name="Bittner R."/>
            <person name="Abby S.S."/>
            <person name="Schmidt H.A."/>
            <person name="Pfeifer K."/>
            <person name="Schleper C."/>
        </authorList>
    </citation>
    <scope>NUCLEOTIDE SEQUENCE [LARGE SCALE GENOMIC DNA]</scope>
    <source>
        <strain evidence="1 2">Kfb</strain>
    </source>
</reference>